<reference evidence="2" key="1">
    <citation type="submission" date="2023-10" db="EMBL/GenBank/DDBJ databases">
        <authorList>
            <person name="Chen Y."/>
            <person name="Shah S."/>
            <person name="Dougan E. K."/>
            <person name="Thang M."/>
            <person name="Chan C."/>
        </authorList>
    </citation>
    <scope>NUCLEOTIDE SEQUENCE [LARGE SCALE GENOMIC DNA]</scope>
</reference>
<feature type="region of interest" description="Disordered" evidence="1">
    <location>
        <begin position="1"/>
        <end position="77"/>
    </location>
</feature>
<comment type="caution">
    <text evidence="2">The sequence shown here is derived from an EMBL/GenBank/DDBJ whole genome shotgun (WGS) entry which is preliminary data.</text>
</comment>
<feature type="region of interest" description="Disordered" evidence="1">
    <location>
        <begin position="97"/>
        <end position="160"/>
    </location>
</feature>
<accession>A0ABN9Q7P1</accession>
<gene>
    <name evidence="2" type="ORF">PCOR1329_LOCUS9527</name>
</gene>
<sequence length="251" mass="25436">RRWGAAGGGGGRGAAGLARVPGGAGRAQERRGAAQEGRAGGRRGPPRHEDAGGVRAAGALLRRHGAHCPGRGAAAVPHLPRGRAAGAAMRASLRPPGVQLLHRGGGPPGRALPRLPGAGHGAAGHALGGPRGPRRRPRGRVRPLRVEDHAAAGVPGGAARARAVREGDPLHTVGGPQAEGGWRARGDQLGLRGAAGRRLRPQAHHRALPARGGWLPRPAPVLGGLCLRDEPYPRQPRGIVPPGRLQNPGGG</sequence>
<feature type="compositionally biased region" description="Low complexity" evidence="1">
    <location>
        <begin position="151"/>
        <end position="160"/>
    </location>
</feature>
<protein>
    <submittedName>
        <fullName evidence="2">Uncharacterized protein</fullName>
    </submittedName>
</protein>
<evidence type="ECO:0000256" key="1">
    <source>
        <dbReference type="SAM" id="MobiDB-lite"/>
    </source>
</evidence>
<feature type="compositionally biased region" description="Basic residues" evidence="1">
    <location>
        <begin position="132"/>
        <end position="143"/>
    </location>
</feature>
<dbReference type="EMBL" id="CAUYUJ010002660">
    <property type="protein sequence ID" value="CAK0801795.1"/>
    <property type="molecule type" value="Genomic_DNA"/>
</dbReference>
<organism evidence="2 3">
    <name type="scientific">Prorocentrum cordatum</name>
    <dbReference type="NCBI Taxonomy" id="2364126"/>
    <lineage>
        <taxon>Eukaryota</taxon>
        <taxon>Sar</taxon>
        <taxon>Alveolata</taxon>
        <taxon>Dinophyceae</taxon>
        <taxon>Prorocentrales</taxon>
        <taxon>Prorocentraceae</taxon>
        <taxon>Prorocentrum</taxon>
    </lineage>
</organism>
<name>A0ABN9Q7P1_9DINO</name>
<feature type="compositionally biased region" description="Gly residues" evidence="1">
    <location>
        <begin position="1"/>
        <end position="14"/>
    </location>
</feature>
<feature type="non-terminal residue" evidence="2">
    <location>
        <position position="251"/>
    </location>
</feature>
<dbReference type="Proteomes" id="UP001189429">
    <property type="component" value="Unassembled WGS sequence"/>
</dbReference>
<feature type="non-terminal residue" evidence="2">
    <location>
        <position position="1"/>
    </location>
</feature>
<feature type="region of interest" description="Disordered" evidence="1">
    <location>
        <begin position="230"/>
        <end position="251"/>
    </location>
</feature>
<proteinExistence type="predicted"/>
<evidence type="ECO:0000313" key="3">
    <source>
        <dbReference type="Proteomes" id="UP001189429"/>
    </source>
</evidence>
<feature type="compositionally biased region" description="Gly residues" evidence="1">
    <location>
        <begin position="118"/>
        <end position="131"/>
    </location>
</feature>
<evidence type="ECO:0000313" key="2">
    <source>
        <dbReference type="EMBL" id="CAK0801795.1"/>
    </source>
</evidence>
<keyword evidence="3" id="KW-1185">Reference proteome</keyword>